<name>A0A545SQM7_9GAMM</name>
<dbReference type="GO" id="GO:0042597">
    <property type="term" value="C:periplasmic space"/>
    <property type="evidence" value="ECO:0007669"/>
    <property type="project" value="UniProtKB-SubCell"/>
</dbReference>
<dbReference type="Pfam" id="PF07940">
    <property type="entry name" value="Hepar_II_III_C"/>
    <property type="match status" value="1"/>
</dbReference>
<dbReference type="Gene3D" id="2.70.98.70">
    <property type="match status" value="1"/>
</dbReference>
<proteinExistence type="predicted"/>
<dbReference type="InterPro" id="IPR012480">
    <property type="entry name" value="Hepar_II_III_C"/>
</dbReference>
<dbReference type="PANTHER" id="PTHR39210:SF1">
    <property type="entry name" value="HEPARIN-SULFATE LYASE"/>
    <property type="match status" value="1"/>
</dbReference>
<feature type="domain" description="Heparinase II/III-like C-terminal" evidence="5">
    <location>
        <begin position="424"/>
        <end position="583"/>
    </location>
</feature>
<keyword evidence="4" id="KW-0456">Lyase</keyword>
<keyword evidence="2" id="KW-0732">Signal</keyword>
<comment type="caution">
    <text evidence="6">The sequence shown here is derived from an EMBL/GenBank/DDBJ whole genome shotgun (WGS) entry which is preliminary data.</text>
</comment>
<dbReference type="EMBL" id="VHSG01000035">
    <property type="protein sequence ID" value="TQV67285.1"/>
    <property type="molecule type" value="Genomic_DNA"/>
</dbReference>
<keyword evidence="3" id="KW-0574">Periplasm</keyword>
<evidence type="ECO:0000313" key="7">
    <source>
        <dbReference type="Proteomes" id="UP000319732"/>
    </source>
</evidence>
<dbReference type="Proteomes" id="UP000319732">
    <property type="component" value="Unassembled WGS sequence"/>
</dbReference>
<evidence type="ECO:0000256" key="1">
    <source>
        <dbReference type="ARBA" id="ARBA00004418"/>
    </source>
</evidence>
<accession>A0A545SQM7</accession>
<protein>
    <recommendedName>
        <fullName evidence="5">Heparinase II/III-like C-terminal domain-containing protein</fullName>
    </recommendedName>
</protein>
<dbReference type="Gene3D" id="1.50.10.100">
    <property type="entry name" value="Chondroitin AC/alginate lyase"/>
    <property type="match status" value="1"/>
</dbReference>
<sequence>MPKMKYISPTTNRITGNLYACLIILTGLLACGTSFAGKDYAGADYTTYSGFKVDETAILPEREVHPSLWFKESDIDTLKTRFTKDQTARSYWKAVKEHRYLTIPIPPPVKLEEGNQAVHRYYGDMTQLAAYNAFMFLFEENKKQKQYYLDRAKQALLRAYDGPIYQLDPRKSGIDKSVDEIYRGVWSQTLAAAYDFIQPFLSADEDREIRRRLVKEAAYTYKDLDTWAKRPHNHLSKPAWGLASLALVLSDHPDAKNWLTKAHRAANRNTAYHFSADGIYREGAQYYIFSWINYVPYLYHYKNVSDVNLFETFLPSMEWGLIARNGRGWMMNIEDSYIRPVPTQMVTTPYLAYRSRLNPDVPFGEILQWGFENTDFEPFNQVEKKTGFNYTGASWDYPKELYELITYNPDVRSSPPSIDPTIFMAGGQSIFRNQWLDDDKEQMFLLFHGVPHADNHDHHDHLSFIIYAKGQMMASDSGYSRKSYGEDIRYQWYRLAPAHNTLTLNDIPLGDSVENQPPASDSRLNTAFFDFEQKAAPFRLYLDEPIGHAKRAVAFIQDEYFLVIDEAKTLDGKKGRFAAYFHGGRAKLRRAGKQFFWQYDADEYGPEAQLLTQQFHSNATIEIKKGETTYIKSDYVQTPMLKIEKQASEALLAQILYPLGEGETPPEISDLSTSTYLAATVKSPNGNDIFFKKAGREKLKVEALESDATFAWQRKTVAGTQQFAIQQGTYIDYAGKNYLRTTEPVSLAIEYGETGYTGAVEVERKTRFKLQWPQRPITSITLNGNAIAFSVEKGAIVYSLEESGNLVIR</sequence>
<evidence type="ECO:0000259" key="5">
    <source>
        <dbReference type="Pfam" id="PF07940"/>
    </source>
</evidence>
<evidence type="ECO:0000256" key="4">
    <source>
        <dbReference type="ARBA" id="ARBA00023239"/>
    </source>
</evidence>
<dbReference type="PANTHER" id="PTHR39210">
    <property type="entry name" value="HEPARIN-SULFATE LYASE"/>
    <property type="match status" value="1"/>
</dbReference>
<dbReference type="OrthoDB" id="9772435at2"/>
<evidence type="ECO:0000256" key="2">
    <source>
        <dbReference type="ARBA" id="ARBA00022729"/>
    </source>
</evidence>
<dbReference type="InterPro" id="IPR008929">
    <property type="entry name" value="Chondroitin_lyas"/>
</dbReference>
<dbReference type="PROSITE" id="PS51257">
    <property type="entry name" value="PROKAR_LIPOPROTEIN"/>
    <property type="match status" value="1"/>
</dbReference>
<gene>
    <name evidence="6" type="ORF">FKG94_25490</name>
</gene>
<organism evidence="6 7">
    <name type="scientific">Exilibacterium tricleocarpae</name>
    <dbReference type="NCBI Taxonomy" id="2591008"/>
    <lineage>
        <taxon>Bacteria</taxon>
        <taxon>Pseudomonadati</taxon>
        <taxon>Pseudomonadota</taxon>
        <taxon>Gammaproteobacteria</taxon>
        <taxon>Cellvibrionales</taxon>
        <taxon>Cellvibrionaceae</taxon>
        <taxon>Exilibacterium</taxon>
    </lineage>
</organism>
<dbReference type="AlphaFoldDB" id="A0A545SQM7"/>
<dbReference type="SUPFAM" id="SSF48230">
    <property type="entry name" value="Chondroitin AC/alginate lyase"/>
    <property type="match status" value="1"/>
</dbReference>
<dbReference type="GO" id="GO:0016829">
    <property type="term" value="F:lyase activity"/>
    <property type="evidence" value="ECO:0007669"/>
    <property type="project" value="UniProtKB-KW"/>
</dbReference>
<comment type="subcellular location">
    <subcellularLocation>
        <location evidence="1">Periplasm</location>
    </subcellularLocation>
</comment>
<reference evidence="6 7" key="1">
    <citation type="submission" date="2019-06" db="EMBL/GenBank/DDBJ databases">
        <title>Whole genome sequence for Cellvibrionaceae sp. R142.</title>
        <authorList>
            <person name="Wang G."/>
        </authorList>
    </citation>
    <scope>NUCLEOTIDE SEQUENCE [LARGE SCALE GENOMIC DNA]</scope>
    <source>
        <strain evidence="6 7">R142</strain>
    </source>
</reference>
<evidence type="ECO:0000313" key="6">
    <source>
        <dbReference type="EMBL" id="TQV67285.1"/>
    </source>
</evidence>
<evidence type="ECO:0000256" key="3">
    <source>
        <dbReference type="ARBA" id="ARBA00022764"/>
    </source>
</evidence>
<keyword evidence="7" id="KW-1185">Reference proteome</keyword>